<evidence type="ECO:0000259" key="19">
    <source>
        <dbReference type="PROSITE" id="PS51483"/>
    </source>
</evidence>
<feature type="binding site" evidence="15">
    <location>
        <position position="463"/>
    </location>
    <ligand>
        <name>Mg(2+)</name>
        <dbReference type="ChEBI" id="CHEBI:18420"/>
        <note>shared with alpha subunit</note>
    </ligand>
</feature>
<dbReference type="InterPro" id="IPR033714">
    <property type="entry name" value="tRNA_bind_bactPheRS"/>
</dbReference>
<evidence type="ECO:0000256" key="1">
    <source>
        <dbReference type="ARBA" id="ARBA00004496"/>
    </source>
</evidence>
<gene>
    <name evidence="15" type="primary">pheT</name>
    <name evidence="20" type="ORF">ENS31_07840</name>
</gene>
<keyword evidence="10 15" id="KW-0460">Magnesium</keyword>
<dbReference type="SUPFAM" id="SSF55681">
    <property type="entry name" value="Class II aaRS and biotin synthetases"/>
    <property type="match status" value="1"/>
</dbReference>
<evidence type="ECO:0000313" key="20">
    <source>
        <dbReference type="EMBL" id="HFI91426.1"/>
    </source>
</evidence>
<name>A0A7V3E729_9BACT</name>
<dbReference type="Gene3D" id="3.50.40.10">
    <property type="entry name" value="Phenylalanyl-trna Synthetase, Chain B, domain 3"/>
    <property type="match status" value="1"/>
</dbReference>
<dbReference type="Pfam" id="PF03484">
    <property type="entry name" value="B5"/>
    <property type="match status" value="1"/>
</dbReference>
<evidence type="ECO:0000256" key="15">
    <source>
        <dbReference type="HAMAP-Rule" id="MF_00283"/>
    </source>
</evidence>
<dbReference type="InterPro" id="IPR005147">
    <property type="entry name" value="tRNA_synthase_B5-dom"/>
</dbReference>
<evidence type="ECO:0000256" key="12">
    <source>
        <dbReference type="ARBA" id="ARBA00022917"/>
    </source>
</evidence>
<comment type="subunit">
    <text evidence="3 15">Tetramer of two alpha and two beta subunits.</text>
</comment>
<dbReference type="AlphaFoldDB" id="A0A7V3E729"/>
<dbReference type="GO" id="GO:0000287">
    <property type="term" value="F:magnesium ion binding"/>
    <property type="evidence" value="ECO:0007669"/>
    <property type="project" value="UniProtKB-UniRule"/>
</dbReference>
<organism evidence="20">
    <name type="scientific">Ignavibacterium album</name>
    <dbReference type="NCBI Taxonomy" id="591197"/>
    <lineage>
        <taxon>Bacteria</taxon>
        <taxon>Pseudomonadati</taxon>
        <taxon>Ignavibacteriota</taxon>
        <taxon>Ignavibacteria</taxon>
        <taxon>Ignavibacteriales</taxon>
        <taxon>Ignavibacteriaceae</taxon>
        <taxon>Ignavibacterium</taxon>
    </lineage>
</organism>
<keyword evidence="8 15" id="KW-0547">Nucleotide-binding</keyword>
<keyword evidence="13 15" id="KW-0030">Aminoacyl-tRNA synthetase</keyword>
<evidence type="ECO:0000256" key="4">
    <source>
        <dbReference type="ARBA" id="ARBA00022490"/>
    </source>
</evidence>
<dbReference type="GO" id="GO:0004826">
    <property type="term" value="F:phenylalanine-tRNA ligase activity"/>
    <property type="evidence" value="ECO:0007669"/>
    <property type="project" value="UniProtKB-UniRule"/>
</dbReference>
<reference evidence="20" key="1">
    <citation type="journal article" date="2020" name="mSystems">
        <title>Genome- and Community-Level Interaction Insights into Carbon Utilization and Element Cycling Functions of Hydrothermarchaeota in Hydrothermal Sediment.</title>
        <authorList>
            <person name="Zhou Z."/>
            <person name="Liu Y."/>
            <person name="Xu W."/>
            <person name="Pan J."/>
            <person name="Luo Z.H."/>
            <person name="Li M."/>
        </authorList>
    </citation>
    <scope>NUCLEOTIDE SEQUENCE [LARGE SCALE GENOMIC DNA]</scope>
    <source>
        <strain evidence="20">SpSt-479</strain>
    </source>
</reference>
<dbReference type="GO" id="GO:0000049">
    <property type="term" value="F:tRNA binding"/>
    <property type="evidence" value="ECO:0007669"/>
    <property type="project" value="UniProtKB-UniRule"/>
</dbReference>
<dbReference type="Pfam" id="PF17759">
    <property type="entry name" value="tRNA_synthFbeta"/>
    <property type="match status" value="1"/>
</dbReference>
<keyword evidence="5 16" id="KW-0820">tRNA-binding</keyword>
<dbReference type="PROSITE" id="PS50886">
    <property type="entry name" value="TRBD"/>
    <property type="match status" value="1"/>
</dbReference>
<keyword evidence="9 15" id="KW-0067">ATP-binding</keyword>
<comment type="cofactor">
    <cofactor evidence="15">
        <name>Mg(2+)</name>
        <dbReference type="ChEBI" id="CHEBI:18420"/>
    </cofactor>
    <text evidence="15">Binds 2 magnesium ions per tetramer.</text>
</comment>
<dbReference type="Pfam" id="PF03483">
    <property type="entry name" value="B3_4"/>
    <property type="match status" value="1"/>
</dbReference>
<dbReference type="Gene3D" id="3.30.70.380">
    <property type="entry name" value="Ferrodoxin-fold anticodon-binding domain"/>
    <property type="match status" value="1"/>
</dbReference>
<evidence type="ECO:0000256" key="10">
    <source>
        <dbReference type="ARBA" id="ARBA00022842"/>
    </source>
</evidence>
<evidence type="ECO:0000259" key="18">
    <source>
        <dbReference type="PROSITE" id="PS51447"/>
    </source>
</evidence>
<dbReference type="PANTHER" id="PTHR10947:SF0">
    <property type="entry name" value="PHENYLALANINE--TRNA LIGASE BETA SUBUNIT"/>
    <property type="match status" value="1"/>
</dbReference>
<dbReference type="Gene3D" id="3.30.56.10">
    <property type="match status" value="2"/>
</dbReference>
<keyword evidence="12 15" id="KW-0648">Protein biosynthesis</keyword>
<dbReference type="InterPro" id="IPR002547">
    <property type="entry name" value="tRNA-bd_dom"/>
</dbReference>
<dbReference type="FunFam" id="3.30.56.10:FF:000002">
    <property type="entry name" value="Phenylalanine--tRNA ligase beta subunit"/>
    <property type="match status" value="1"/>
</dbReference>
<dbReference type="InterPro" id="IPR005121">
    <property type="entry name" value="Fdx_antiC-bd"/>
</dbReference>
<dbReference type="FunFam" id="2.40.50.140:FF:000045">
    <property type="entry name" value="Phenylalanine--tRNA ligase beta subunit"/>
    <property type="match status" value="1"/>
</dbReference>
<evidence type="ECO:0000256" key="3">
    <source>
        <dbReference type="ARBA" id="ARBA00011209"/>
    </source>
</evidence>
<evidence type="ECO:0000256" key="14">
    <source>
        <dbReference type="ARBA" id="ARBA00049255"/>
    </source>
</evidence>
<comment type="subcellular location">
    <subcellularLocation>
        <location evidence="1 15">Cytoplasm</location>
    </subcellularLocation>
</comment>
<sequence length="800" mass="90201">MKISLNWLKEYTDLSGISTTEIVDKLTMSGLEVEDVVDENELYKNFIVAEVKSVAKHPNADKLSVCEVFDGKEILQVICGAPNVAAGQKVVFAPIGTIIPNGNFQIKKAKIRGVESNGMICAEDELLLSDDHSGIMVLDENLPAGKSISEALNLNDVIFEIAVTPNRPDALSHIGVARDLSAIFNRELRIPELNLKESKLKATDVASVEILDSENCPRYSAKVVLNVKIKESPEWLKNRLSKIGLRPINNVVDVTNFILHEIGQPLHAFDLDLLDRKKIIVKSTNEEKDFVTLDSKVRKLPKGTLMICDGNKEVAIAGIMGGENSEITSSTKNILIESAYFNPSSIRRTSKALQLITDSSYRFERGTDPSVTKYAAERAAQLISEISGGEIAEGIIDVYPALIERKEITLRYSRVTKILGYEISKEKIHQILSRLGIALKDLDENTLLASVPTFRPDLEREIDLIEEIARVNGYDNIPIVPKISITLEQKTDQQKFEDDVRNIISASGFFEMINNPLESEWEAKLSGNPITLANPQSAEMSCLRTSLLAGGLNSVKRNLNFGVKDMMLFEVGNVFSKKSDVEINSFDDISERQNLIIILSGRDEEKSWNTSEKYFDFYSLKGFVNSFIHKISLDNQLTDLYYSSENEIYSYYYTKNFNNQVVGIGGKVKKDVLNKFDINQDVFVFEFDLTALKQITPESRKYIEPPKYPKVIRDFAFIFDKKVQYLDVKNFILEKASKLLKKVELFDIFESESLGPDKKSMAFTLEYFDESRTLTEDEVEKDFNYLIAEISKKFNAKLRG</sequence>
<dbReference type="NCBIfam" id="TIGR00472">
    <property type="entry name" value="pheT_bact"/>
    <property type="match status" value="1"/>
</dbReference>
<evidence type="ECO:0000256" key="5">
    <source>
        <dbReference type="ARBA" id="ARBA00022555"/>
    </source>
</evidence>
<dbReference type="SMART" id="SM00896">
    <property type="entry name" value="FDX-ACB"/>
    <property type="match status" value="1"/>
</dbReference>
<dbReference type="InterPro" id="IPR009061">
    <property type="entry name" value="DNA-bd_dom_put_sf"/>
</dbReference>
<dbReference type="SUPFAM" id="SSF56037">
    <property type="entry name" value="PheT/TilS domain"/>
    <property type="match status" value="1"/>
</dbReference>
<dbReference type="HAMAP" id="MF_00283">
    <property type="entry name" value="Phe_tRNA_synth_beta1"/>
    <property type="match status" value="1"/>
</dbReference>
<dbReference type="Pfam" id="PF03147">
    <property type="entry name" value="FDX-ACB"/>
    <property type="match status" value="1"/>
</dbReference>
<evidence type="ECO:0000256" key="6">
    <source>
        <dbReference type="ARBA" id="ARBA00022598"/>
    </source>
</evidence>
<dbReference type="Gene3D" id="3.30.930.10">
    <property type="entry name" value="Bira Bifunctional Protein, Domain 2"/>
    <property type="match status" value="1"/>
</dbReference>
<feature type="binding site" evidence="15">
    <location>
        <position position="466"/>
    </location>
    <ligand>
        <name>Mg(2+)</name>
        <dbReference type="ChEBI" id="CHEBI:18420"/>
        <note>shared with alpha subunit</note>
    </ligand>
</feature>
<keyword evidence="11 16" id="KW-0694">RNA-binding</keyword>
<dbReference type="SMART" id="SM00873">
    <property type="entry name" value="B3_4"/>
    <property type="match status" value="1"/>
</dbReference>
<keyword evidence="6 15" id="KW-0436">Ligase</keyword>
<dbReference type="SUPFAM" id="SSF46955">
    <property type="entry name" value="Putative DNA-binding domain"/>
    <property type="match status" value="1"/>
</dbReference>
<dbReference type="Gene3D" id="2.40.50.140">
    <property type="entry name" value="Nucleic acid-binding proteins"/>
    <property type="match status" value="1"/>
</dbReference>
<feature type="domain" description="FDX-ACB" evidence="18">
    <location>
        <begin position="706"/>
        <end position="799"/>
    </location>
</feature>
<feature type="domain" description="TRNA-binding" evidence="17">
    <location>
        <begin position="40"/>
        <end position="149"/>
    </location>
</feature>
<dbReference type="Pfam" id="PF01588">
    <property type="entry name" value="tRNA_bind"/>
    <property type="match status" value="1"/>
</dbReference>
<evidence type="ECO:0000256" key="16">
    <source>
        <dbReference type="PROSITE-ProRule" id="PRU00209"/>
    </source>
</evidence>
<dbReference type="SMART" id="SM00874">
    <property type="entry name" value="B5"/>
    <property type="match status" value="1"/>
</dbReference>
<dbReference type="InterPro" id="IPR004532">
    <property type="entry name" value="Phe-tRNA-ligase_IIc_bsu_bact"/>
</dbReference>
<keyword evidence="7 15" id="KW-0479">Metal-binding</keyword>
<comment type="similarity">
    <text evidence="2 15">Belongs to the phenylalanyl-tRNA synthetase beta subunit family. Type 1 subfamily.</text>
</comment>
<evidence type="ECO:0000259" key="17">
    <source>
        <dbReference type="PROSITE" id="PS50886"/>
    </source>
</evidence>
<dbReference type="SUPFAM" id="SSF50249">
    <property type="entry name" value="Nucleic acid-binding proteins"/>
    <property type="match status" value="1"/>
</dbReference>
<dbReference type="InterPro" id="IPR012340">
    <property type="entry name" value="NA-bd_OB-fold"/>
</dbReference>
<keyword evidence="4 15" id="KW-0963">Cytoplasm</keyword>
<dbReference type="PANTHER" id="PTHR10947">
    <property type="entry name" value="PHENYLALANYL-TRNA SYNTHETASE BETA CHAIN AND LEUCINE-RICH REPEAT-CONTAINING PROTEIN 47"/>
    <property type="match status" value="1"/>
</dbReference>
<dbReference type="GO" id="GO:0006432">
    <property type="term" value="P:phenylalanyl-tRNA aminoacylation"/>
    <property type="evidence" value="ECO:0007669"/>
    <property type="project" value="UniProtKB-UniRule"/>
</dbReference>
<dbReference type="FunFam" id="3.30.70.380:FF:000001">
    <property type="entry name" value="Phenylalanine--tRNA ligase beta subunit"/>
    <property type="match status" value="1"/>
</dbReference>
<comment type="caution">
    <text evidence="20">The sequence shown here is derived from an EMBL/GenBank/DDBJ whole genome shotgun (WGS) entry which is preliminary data.</text>
</comment>
<dbReference type="NCBIfam" id="NF045760">
    <property type="entry name" value="YtpR"/>
    <property type="match status" value="1"/>
</dbReference>
<protein>
    <recommendedName>
        <fullName evidence="15">Phenylalanine--tRNA ligase beta subunit</fullName>
        <ecNumber evidence="15">6.1.1.20</ecNumber>
    </recommendedName>
    <alternativeName>
        <fullName evidence="15">Phenylalanyl-tRNA synthetase beta subunit</fullName>
        <shortName evidence="15">PheRS</shortName>
    </alternativeName>
</protein>
<accession>A0A7V3E729</accession>
<dbReference type="InterPro" id="IPR045060">
    <property type="entry name" value="Phe-tRNA-ligase_IIc_bsu"/>
</dbReference>
<dbReference type="PROSITE" id="PS51483">
    <property type="entry name" value="B5"/>
    <property type="match status" value="1"/>
</dbReference>
<dbReference type="PROSITE" id="PS51447">
    <property type="entry name" value="FDX_ACB"/>
    <property type="match status" value="1"/>
</dbReference>
<feature type="binding site" evidence="15">
    <location>
        <position position="467"/>
    </location>
    <ligand>
        <name>Mg(2+)</name>
        <dbReference type="ChEBI" id="CHEBI:18420"/>
        <note>shared with alpha subunit</note>
    </ligand>
</feature>
<dbReference type="SUPFAM" id="SSF54991">
    <property type="entry name" value="Anticodon-binding domain of PheRS"/>
    <property type="match status" value="1"/>
</dbReference>
<dbReference type="GO" id="GO:0005524">
    <property type="term" value="F:ATP binding"/>
    <property type="evidence" value="ECO:0007669"/>
    <property type="project" value="UniProtKB-UniRule"/>
</dbReference>
<dbReference type="FunFam" id="3.50.40.10:FF:000001">
    <property type="entry name" value="Phenylalanine--tRNA ligase beta subunit"/>
    <property type="match status" value="1"/>
</dbReference>
<dbReference type="InterPro" id="IPR041616">
    <property type="entry name" value="PheRS_beta_core"/>
</dbReference>
<proteinExistence type="inferred from homology"/>
<comment type="catalytic activity">
    <reaction evidence="14 15">
        <text>tRNA(Phe) + L-phenylalanine + ATP = L-phenylalanyl-tRNA(Phe) + AMP + diphosphate + H(+)</text>
        <dbReference type="Rhea" id="RHEA:19413"/>
        <dbReference type="Rhea" id="RHEA-COMP:9668"/>
        <dbReference type="Rhea" id="RHEA-COMP:9699"/>
        <dbReference type="ChEBI" id="CHEBI:15378"/>
        <dbReference type="ChEBI" id="CHEBI:30616"/>
        <dbReference type="ChEBI" id="CHEBI:33019"/>
        <dbReference type="ChEBI" id="CHEBI:58095"/>
        <dbReference type="ChEBI" id="CHEBI:78442"/>
        <dbReference type="ChEBI" id="CHEBI:78531"/>
        <dbReference type="ChEBI" id="CHEBI:456215"/>
        <dbReference type="EC" id="6.1.1.20"/>
    </reaction>
</comment>
<dbReference type="EC" id="6.1.1.20" evidence="15"/>
<evidence type="ECO:0000256" key="9">
    <source>
        <dbReference type="ARBA" id="ARBA00022840"/>
    </source>
</evidence>
<dbReference type="CDD" id="cd02796">
    <property type="entry name" value="tRNA_bind_bactPheRS"/>
    <property type="match status" value="1"/>
</dbReference>
<feature type="domain" description="B5" evidence="19">
    <location>
        <begin position="403"/>
        <end position="479"/>
    </location>
</feature>
<evidence type="ECO:0000256" key="2">
    <source>
        <dbReference type="ARBA" id="ARBA00008653"/>
    </source>
</evidence>
<dbReference type="InterPro" id="IPR045864">
    <property type="entry name" value="aa-tRNA-synth_II/BPL/LPL"/>
</dbReference>
<dbReference type="InterPro" id="IPR020825">
    <property type="entry name" value="Phe-tRNA_synthase-like_B3/B4"/>
</dbReference>
<evidence type="ECO:0000256" key="13">
    <source>
        <dbReference type="ARBA" id="ARBA00023146"/>
    </source>
</evidence>
<evidence type="ECO:0000256" key="7">
    <source>
        <dbReference type="ARBA" id="ARBA00022723"/>
    </source>
</evidence>
<evidence type="ECO:0000256" key="8">
    <source>
        <dbReference type="ARBA" id="ARBA00022741"/>
    </source>
</evidence>
<dbReference type="GO" id="GO:0009328">
    <property type="term" value="C:phenylalanine-tRNA ligase complex"/>
    <property type="evidence" value="ECO:0007669"/>
    <property type="project" value="TreeGrafter"/>
</dbReference>
<dbReference type="EMBL" id="DSUJ01000008">
    <property type="protein sequence ID" value="HFI91426.1"/>
    <property type="molecule type" value="Genomic_DNA"/>
</dbReference>
<dbReference type="InterPro" id="IPR005146">
    <property type="entry name" value="B3/B4_tRNA-bd"/>
</dbReference>
<dbReference type="InterPro" id="IPR036690">
    <property type="entry name" value="Fdx_antiC-bd_sf"/>
</dbReference>
<evidence type="ECO:0000256" key="11">
    <source>
        <dbReference type="ARBA" id="ARBA00022884"/>
    </source>
</evidence>
<feature type="binding site" evidence="15">
    <location>
        <position position="457"/>
    </location>
    <ligand>
        <name>Mg(2+)</name>
        <dbReference type="ChEBI" id="CHEBI:18420"/>
        <note>shared with alpha subunit</note>
    </ligand>
</feature>
<dbReference type="CDD" id="cd00769">
    <property type="entry name" value="PheRS_beta_core"/>
    <property type="match status" value="1"/>
</dbReference>